<dbReference type="Proteomes" id="UP000242705">
    <property type="component" value="Unassembled WGS sequence"/>
</dbReference>
<accession>A0A2T2WLH3</accession>
<name>A0A2T2WLH3_SULTH</name>
<evidence type="ECO:0000313" key="1">
    <source>
        <dbReference type="EMBL" id="PSR23089.1"/>
    </source>
</evidence>
<proteinExistence type="predicted"/>
<reference evidence="1 2" key="1">
    <citation type="journal article" date="2014" name="BMC Genomics">
        <title>Comparison of environmental and isolate Sulfobacillus genomes reveals diverse carbon, sulfur, nitrogen, and hydrogen metabolisms.</title>
        <authorList>
            <person name="Justice N.B."/>
            <person name="Norman A."/>
            <person name="Brown C.T."/>
            <person name="Singh A."/>
            <person name="Thomas B.C."/>
            <person name="Banfield J.F."/>
        </authorList>
    </citation>
    <scope>NUCLEOTIDE SEQUENCE [LARGE SCALE GENOMIC DNA]</scope>
    <source>
        <strain evidence="1">AMDSBA5</strain>
    </source>
</reference>
<gene>
    <name evidence="1" type="ORF">C7B47_16225</name>
</gene>
<protein>
    <submittedName>
        <fullName evidence="1">Uncharacterized protein</fullName>
    </submittedName>
</protein>
<dbReference type="EMBL" id="PXYX01000075">
    <property type="protein sequence ID" value="PSR23089.1"/>
    <property type="molecule type" value="Genomic_DNA"/>
</dbReference>
<evidence type="ECO:0000313" key="2">
    <source>
        <dbReference type="Proteomes" id="UP000242705"/>
    </source>
</evidence>
<dbReference type="AlphaFoldDB" id="A0A2T2WLH3"/>
<comment type="caution">
    <text evidence="1">The sequence shown here is derived from an EMBL/GenBank/DDBJ whole genome shotgun (WGS) entry which is preliminary data.</text>
</comment>
<sequence length="77" mass="8694">MSIGASWWNALLRDDANRNWGRRDPCVPSIDRQMRRGRAQLTGEVNMKNRTFLRTGLEARVAPASSESDGKPKALPR</sequence>
<organism evidence="1 2">
    <name type="scientific">Sulfobacillus thermosulfidooxidans</name>
    <dbReference type="NCBI Taxonomy" id="28034"/>
    <lineage>
        <taxon>Bacteria</taxon>
        <taxon>Bacillati</taxon>
        <taxon>Bacillota</taxon>
        <taxon>Clostridia</taxon>
        <taxon>Eubacteriales</taxon>
        <taxon>Clostridiales Family XVII. Incertae Sedis</taxon>
        <taxon>Sulfobacillus</taxon>
    </lineage>
</organism>